<gene>
    <name evidence="2" type="ORF">DFO61_0404</name>
</gene>
<dbReference type="Gene3D" id="3.40.50.300">
    <property type="entry name" value="P-loop containing nucleotide triphosphate hydrolases"/>
    <property type="match status" value="1"/>
</dbReference>
<organism evidence="2 3">
    <name type="scientific">Ectopseudomonas oleovorans</name>
    <name type="common">Pseudomonas oleovorans</name>
    <dbReference type="NCBI Taxonomy" id="301"/>
    <lineage>
        <taxon>Bacteria</taxon>
        <taxon>Pseudomonadati</taxon>
        <taxon>Pseudomonadota</taxon>
        <taxon>Gammaproteobacteria</taxon>
        <taxon>Pseudomonadales</taxon>
        <taxon>Pseudomonadaceae</taxon>
        <taxon>Ectopseudomonas</taxon>
    </lineage>
</organism>
<sequence>MISLISPQGALLMNRDQMDAHAVFRKDFTVITNAIAKASSTALEAIFMRQTGLIFHGLSRVGKTSCIKTINSKLRGFMPRAYVIQIEVVKKEGSFTNNILDQLATEEGVKFRSRETPVGKLDRISEHVINRCGEKFCNHWVLLLDEFQRLRSHDLHVLFDLFNRLDRKGITMTILSFAMPAVFKQREDLMYAGNSEQLIARFMSELIEFKGCTSAQDLAVILKTFDEKSEYPPKSGITYTNGFAPQAFATGFRLEPLHGSLWKALNSASAGGYKNNVPLEHLFLSIRYLLRYLSQNDSSRIVIPDKLLDEVVQKSNLPQFCMLNGGGQG</sequence>
<dbReference type="InterPro" id="IPR027417">
    <property type="entry name" value="P-loop_NTPase"/>
</dbReference>
<evidence type="ECO:0000313" key="3">
    <source>
        <dbReference type="Proteomes" id="UP000265836"/>
    </source>
</evidence>
<feature type="domain" description="ORC1/DEAH AAA+ ATPase" evidence="1">
    <location>
        <begin position="51"/>
        <end position="172"/>
    </location>
</feature>
<evidence type="ECO:0000259" key="1">
    <source>
        <dbReference type="Pfam" id="PF13401"/>
    </source>
</evidence>
<evidence type="ECO:0000313" key="2">
    <source>
        <dbReference type="EMBL" id="RIA35949.1"/>
    </source>
</evidence>
<dbReference type="SUPFAM" id="SSF52540">
    <property type="entry name" value="P-loop containing nucleoside triphosphate hydrolases"/>
    <property type="match status" value="1"/>
</dbReference>
<comment type="caution">
    <text evidence="2">The sequence shown here is derived from an EMBL/GenBank/DDBJ whole genome shotgun (WGS) entry which is preliminary data.</text>
</comment>
<dbReference type="EMBL" id="QXDA01000001">
    <property type="protein sequence ID" value="RIA35949.1"/>
    <property type="molecule type" value="Genomic_DNA"/>
</dbReference>
<accession>A0A397NK44</accession>
<dbReference type="AlphaFoldDB" id="A0A397NK44"/>
<dbReference type="GO" id="GO:0016887">
    <property type="term" value="F:ATP hydrolysis activity"/>
    <property type="evidence" value="ECO:0007669"/>
    <property type="project" value="InterPro"/>
</dbReference>
<name>A0A397NK44_ECTOL</name>
<dbReference type="Proteomes" id="UP000265836">
    <property type="component" value="Unassembled WGS sequence"/>
</dbReference>
<dbReference type="RefSeq" id="WP_119691275.1">
    <property type="nucleotide sequence ID" value="NZ_QXDA01000001.1"/>
</dbReference>
<dbReference type="Pfam" id="PF13401">
    <property type="entry name" value="AAA_22"/>
    <property type="match status" value="1"/>
</dbReference>
<reference evidence="2 3" key="1">
    <citation type="submission" date="2018-08" db="EMBL/GenBank/DDBJ databases">
        <title>Genome sequencing of rice bacterial endophytes.</title>
        <authorList>
            <person name="Venturi V."/>
        </authorList>
    </citation>
    <scope>NUCLEOTIDE SEQUENCE [LARGE SCALE GENOMIC DNA]</scope>
    <source>
        <strain evidence="2 3">E1205</strain>
    </source>
</reference>
<dbReference type="InterPro" id="IPR049945">
    <property type="entry name" value="AAA_22"/>
</dbReference>
<proteinExistence type="predicted"/>
<protein>
    <recommendedName>
        <fullName evidence="1">ORC1/DEAH AAA+ ATPase domain-containing protein</fullName>
    </recommendedName>
</protein>